<dbReference type="EMBL" id="RXIL01000147">
    <property type="protein sequence ID" value="RZN66972.1"/>
    <property type="molecule type" value="Genomic_DNA"/>
</dbReference>
<reference evidence="1 2" key="1">
    <citation type="journal article" date="2019" name="Nat. Microbiol.">
        <title>Wide diversity of methane and short-chain alkane metabolisms in uncultured archaea.</title>
        <authorList>
            <person name="Borrel G."/>
            <person name="Adam P.S."/>
            <person name="McKay L.J."/>
            <person name="Chen L.X."/>
            <person name="Sierra-Garcia I.N."/>
            <person name="Sieber C.M."/>
            <person name="Letourneur Q."/>
            <person name="Ghozlane A."/>
            <person name="Andersen G.L."/>
            <person name="Li W.J."/>
            <person name="Hallam S.J."/>
            <person name="Muyzer G."/>
            <person name="de Oliveira V.M."/>
            <person name="Inskeep W.P."/>
            <person name="Banfield J.F."/>
            <person name="Gribaldo S."/>
        </authorList>
    </citation>
    <scope>NUCLEOTIDE SEQUENCE [LARGE SCALE GENOMIC DNA]</scope>
    <source>
        <strain evidence="1">NM1b</strain>
    </source>
</reference>
<organism evidence="1 2">
    <name type="scientific">Candidatus Methanolliviera hydrocarbonicum</name>
    <dbReference type="NCBI Taxonomy" id="2491085"/>
    <lineage>
        <taxon>Archaea</taxon>
        <taxon>Methanobacteriati</taxon>
        <taxon>Methanobacteriota</taxon>
        <taxon>Candidatus Methanoliparia</taxon>
        <taxon>Candidatus Methanoliparales</taxon>
        <taxon>Candidatus Methanollivieraceae</taxon>
        <taxon>Candidatus Methanolliviera</taxon>
    </lineage>
</organism>
<name>A0A520KUR3_9EURY</name>
<comment type="caution">
    <text evidence="1">The sequence shown here is derived from an EMBL/GenBank/DDBJ whole genome shotgun (WGS) entry which is preliminary data.</text>
</comment>
<proteinExistence type="predicted"/>
<accession>A0A520KUR3</accession>
<dbReference type="AlphaFoldDB" id="A0A520KUR3"/>
<evidence type="ECO:0000313" key="1">
    <source>
        <dbReference type="EMBL" id="RZN66972.1"/>
    </source>
</evidence>
<gene>
    <name evidence="1" type="ORF">EF807_08015</name>
</gene>
<evidence type="ECO:0000313" key="2">
    <source>
        <dbReference type="Proteomes" id="UP000320766"/>
    </source>
</evidence>
<protein>
    <submittedName>
        <fullName evidence="1">Uncharacterized protein</fullName>
    </submittedName>
</protein>
<sequence>MMSYTLLSKKPKIFRTHKNRRFLVPQIEDLSAFTGLSIEEFNRLYPMIADRYGDYEKKRVVEHVIGRRKKFKIMGSEFRNKLERYDAIDE</sequence>
<dbReference type="Proteomes" id="UP000320766">
    <property type="component" value="Unassembled WGS sequence"/>
</dbReference>